<keyword evidence="6" id="KW-0560">Oxidoreductase</keyword>
<evidence type="ECO:0000256" key="4">
    <source>
        <dbReference type="ARBA" id="ARBA00022723"/>
    </source>
</evidence>
<comment type="subcellular location">
    <subcellularLocation>
        <location evidence="1">Membrane</location>
        <topology evidence="1">Multi-pass membrane protein</topology>
    </subcellularLocation>
</comment>
<dbReference type="PANTHER" id="PTHR35457">
    <property type="entry name" value="HEME A SYNTHASE"/>
    <property type="match status" value="1"/>
</dbReference>
<dbReference type="GO" id="GO:0006784">
    <property type="term" value="P:heme A biosynthetic process"/>
    <property type="evidence" value="ECO:0007669"/>
    <property type="project" value="InterPro"/>
</dbReference>
<accession>A0A075GN99</accession>
<comment type="pathway">
    <text evidence="11">Porphyrin-containing compound metabolism.</text>
</comment>
<keyword evidence="9 12" id="KW-0472">Membrane</keyword>
<feature type="transmembrane region" description="Helical" evidence="12">
    <location>
        <begin position="310"/>
        <end position="330"/>
    </location>
</feature>
<evidence type="ECO:0008006" key="14">
    <source>
        <dbReference type="Google" id="ProtNLM"/>
    </source>
</evidence>
<evidence type="ECO:0000256" key="12">
    <source>
        <dbReference type="SAM" id="Phobius"/>
    </source>
</evidence>
<dbReference type="GO" id="GO:0046872">
    <property type="term" value="F:metal ion binding"/>
    <property type="evidence" value="ECO:0007669"/>
    <property type="project" value="UniProtKB-KW"/>
</dbReference>
<evidence type="ECO:0000256" key="1">
    <source>
        <dbReference type="ARBA" id="ARBA00004141"/>
    </source>
</evidence>
<evidence type="ECO:0000256" key="7">
    <source>
        <dbReference type="ARBA" id="ARBA00023004"/>
    </source>
</evidence>
<dbReference type="InterPro" id="IPR050450">
    <property type="entry name" value="COX15/CtaA_HemeA_synthase"/>
</dbReference>
<feature type="transmembrane region" description="Helical" evidence="12">
    <location>
        <begin position="152"/>
        <end position="172"/>
    </location>
</feature>
<keyword evidence="3 12" id="KW-0812">Transmembrane</keyword>
<keyword evidence="2" id="KW-1003">Cell membrane</keyword>
<keyword evidence="5 12" id="KW-1133">Transmembrane helix</keyword>
<evidence type="ECO:0000256" key="6">
    <source>
        <dbReference type="ARBA" id="ARBA00023002"/>
    </source>
</evidence>
<evidence type="ECO:0000256" key="5">
    <source>
        <dbReference type="ARBA" id="ARBA00022989"/>
    </source>
</evidence>
<keyword evidence="7" id="KW-0408">Iron</keyword>
<evidence type="ECO:0000256" key="8">
    <source>
        <dbReference type="ARBA" id="ARBA00023133"/>
    </source>
</evidence>
<feature type="transmembrane region" description="Helical" evidence="12">
    <location>
        <begin position="119"/>
        <end position="140"/>
    </location>
</feature>
<feature type="transmembrane region" description="Helical" evidence="12">
    <location>
        <begin position="86"/>
        <end position="107"/>
    </location>
</feature>
<dbReference type="AlphaFoldDB" id="A0A075GN99"/>
<keyword evidence="4" id="KW-0479">Metal-binding</keyword>
<dbReference type="EMBL" id="KF900679">
    <property type="protein sequence ID" value="AIF03417.1"/>
    <property type="molecule type" value="Genomic_DNA"/>
</dbReference>
<evidence type="ECO:0000256" key="10">
    <source>
        <dbReference type="ARBA" id="ARBA00023157"/>
    </source>
</evidence>
<dbReference type="InterPro" id="IPR003780">
    <property type="entry name" value="COX15/CtaA_fam"/>
</dbReference>
<dbReference type="Pfam" id="PF02628">
    <property type="entry name" value="COX15-CtaA"/>
    <property type="match status" value="1"/>
</dbReference>
<dbReference type="PANTHER" id="PTHR35457:SF1">
    <property type="entry name" value="HEME A SYNTHASE"/>
    <property type="match status" value="1"/>
</dbReference>
<reference evidence="13" key="1">
    <citation type="journal article" date="2014" name="Genome Biol. Evol.">
        <title>Pangenome evidence for extensive interdomain horizontal transfer affecting lineage core and shell genes in uncultured planktonic thaumarchaeota and euryarchaeota.</title>
        <authorList>
            <person name="Deschamps P."/>
            <person name="Zivanovic Y."/>
            <person name="Moreira D."/>
            <person name="Rodriguez-Valera F."/>
            <person name="Lopez-Garcia P."/>
        </authorList>
    </citation>
    <scope>NUCLEOTIDE SEQUENCE</scope>
</reference>
<dbReference type="GO" id="GO:0016020">
    <property type="term" value="C:membrane"/>
    <property type="evidence" value="ECO:0007669"/>
    <property type="project" value="UniProtKB-SubCell"/>
</dbReference>
<sequence>MLPWNPRLPLVLAALALVIILTGGWVRIADAGESCPDWPACFGGYHFDVPPEEQQAWWADHPGDEDQRWLDDPDFAYTTDQIFSEWLHRLLVGLIALPLLWSHFAVWQRRAALPGAAEAHLHATLLLLAQAAVGAITVGFDNAPWSVALHLLLALAFVTALVRVALLAWLAAGALPEWLCVSREAVEQQARPVAALALGALVLLLVGAWLATGYHRGACGGGWEAWPLCEGTLLPGLDTGVVAQLLHRFLAVGVGAALFWGGQWLRSHGGRSVVTRLVDGALGAFILNLFVGGFYLVLASGSDYPGWLSLLHLLLGVVTFLHLAVAWLLCAEPLRG</sequence>
<evidence type="ECO:0000256" key="9">
    <source>
        <dbReference type="ARBA" id="ARBA00023136"/>
    </source>
</evidence>
<keyword evidence="10" id="KW-1015">Disulfide bond</keyword>
<keyword evidence="8" id="KW-0350">Heme biosynthesis</keyword>
<protein>
    <recommendedName>
        <fullName evidence="14">Cytochrome c oxidase assembly protein subunit 15 (COX15)</fullName>
    </recommendedName>
</protein>
<feature type="transmembrane region" description="Helical" evidence="12">
    <location>
        <begin position="277"/>
        <end position="298"/>
    </location>
</feature>
<name>A0A075GN99_9EURY</name>
<proteinExistence type="predicted"/>
<organism evidence="13">
    <name type="scientific">uncultured marine group II/III euryarchaeote KM3_164_G07</name>
    <dbReference type="NCBI Taxonomy" id="1457918"/>
    <lineage>
        <taxon>Archaea</taxon>
        <taxon>Methanobacteriati</taxon>
        <taxon>Methanobacteriota</taxon>
        <taxon>environmental samples</taxon>
    </lineage>
</organism>
<evidence type="ECO:0000256" key="11">
    <source>
        <dbReference type="ARBA" id="ARBA00023444"/>
    </source>
</evidence>
<evidence type="ECO:0000256" key="3">
    <source>
        <dbReference type="ARBA" id="ARBA00022692"/>
    </source>
</evidence>
<evidence type="ECO:0000256" key="2">
    <source>
        <dbReference type="ARBA" id="ARBA00022475"/>
    </source>
</evidence>
<dbReference type="GO" id="GO:0016491">
    <property type="term" value="F:oxidoreductase activity"/>
    <property type="evidence" value="ECO:0007669"/>
    <property type="project" value="UniProtKB-KW"/>
</dbReference>
<evidence type="ECO:0000313" key="13">
    <source>
        <dbReference type="EMBL" id="AIF03417.1"/>
    </source>
</evidence>
<feature type="transmembrane region" description="Helical" evidence="12">
    <location>
        <begin position="245"/>
        <end position="265"/>
    </location>
</feature>
<feature type="transmembrane region" description="Helical" evidence="12">
    <location>
        <begin position="193"/>
        <end position="211"/>
    </location>
</feature>